<name>A0A3F3H1V3_9LACO</name>
<evidence type="ECO:0000256" key="4">
    <source>
        <dbReference type="ARBA" id="ARBA00022605"/>
    </source>
</evidence>
<dbReference type="GO" id="GO:0006526">
    <property type="term" value="P:L-arginine biosynthetic process"/>
    <property type="evidence" value="ECO:0007669"/>
    <property type="project" value="UniProtKB-KW"/>
</dbReference>
<dbReference type="InterPro" id="IPR001048">
    <property type="entry name" value="Asp/Glu/Uridylate_kinase"/>
</dbReference>
<gene>
    <name evidence="11" type="primary">argB</name>
    <name evidence="11" type="ORF">FTRO_0050290</name>
</gene>
<dbReference type="AlphaFoldDB" id="A0A3F3H1V3"/>
<sequence length="244" mass="25814">MIVIKIGGNAISQLKDDFFHQVKEWTKEGQQVVILHGGGQLISSTCAFFDLPTEKIDGIRVTPPSVLALTSHLLTNVIQPHFQNQLAEAGIPALAVNQKAGPLFTADYLDQDTYGEVGEVTGIDEAVLAQVSQDGNEQNPVLLVNSLASGPNGPLNVNADSAAQALATMASADQLVLLTDVPGVLVNEEVVTALNPLKANQLIDQELITAGMVPKLQAAFSALHHGVHKITITNHLGQGTKLEL</sequence>
<comment type="pathway">
    <text evidence="1">Amino-acid biosynthesis; L-arginine biosynthesis; N(2)-acetyl-L-ornithine from L-glutamate: step 2/4.</text>
</comment>
<dbReference type="RefSeq" id="WP_059393890.1">
    <property type="nucleotide sequence ID" value="NZ_DF968082.1"/>
</dbReference>
<reference evidence="11" key="1">
    <citation type="journal article" date="2015" name="BMC Genomics">
        <title>Comparative genomics of Fructobacillus spp. and Leuconostoc spp. reveals niche-specific evolution of Fructobacillus spp.</title>
        <authorList>
            <person name="Endo A."/>
            <person name="Tanizawa Y."/>
            <person name="Tanaka N."/>
            <person name="Maeno S."/>
            <person name="Kumar H."/>
            <person name="Shiwa Y."/>
            <person name="Okada S."/>
            <person name="Yoshikawa H."/>
            <person name="Dicks L."/>
            <person name="Nakagawa J."/>
            <person name="Arita M."/>
        </authorList>
    </citation>
    <scope>NUCLEOTIDE SEQUENCE [LARGE SCALE GENOMIC DNA]</scope>
    <source>
        <strain evidence="11">F214-1</strain>
    </source>
</reference>
<dbReference type="GO" id="GO:0005524">
    <property type="term" value="F:ATP binding"/>
    <property type="evidence" value="ECO:0007669"/>
    <property type="project" value="UniProtKB-KW"/>
</dbReference>
<comment type="catalytic activity">
    <reaction evidence="9">
        <text>N-acetyl-L-glutamate + ATP = N-acetyl-L-glutamyl 5-phosphate + ADP</text>
        <dbReference type="Rhea" id="RHEA:14629"/>
        <dbReference type="ChEBI" id="CHEBI:30616"/>
        <dbReference type="ChEBI" id="CHEBI:44337"/>
        <dbReference type="ChEBI" id="CHEBI:57936"/>
        <dbReference type="ChEBI" id="CHEBI:456216"/>
        <dbReference type="EC" id="2.7.2.8"/>
    </reaction>
</comment>
<evidence type="ECO:0000259" key="10">
    <source>
        <dbReference type="Pfam" id="PF00696"/>
    </source>
</evidence>
<keyword evidence="5" id="KW-0808">Transferase</keyword>
<feature type="domain" description="Aspartate/glutamate/uridylate kinase" evidence="10">
    <location>
        <begin position="1"/>
        <end position="234"/>
    </location>
</feature>
<dbReference type="PANTHER" id="PTHR23342">
    <property type="entry name" value="N-ACETYLGLUTAMATE SYNTHASE"/>
    <property type="match status" value="1"/>
</dbReference>
<dbReference type="InterPro" id="IPR001057">
    <property type="entry name" value="Glu/AcGlu_kinase"/>
</dbReference>
<keyword evidence="6" id="KW-0547">Nucleotide-binding</keyword>
<dbReference type="GO" id="GO:0003991">
    <property type="term" value="F:acetylglutamate kinase activity"/>
    <property type="evidence" value="ECO:0007669"/>
    <property type="project" value="UniProtKB-EC"/>
</dbReference>
<dbReference type="CDD" id="cd04238">
    <property type="entry name" value="AAK_NAGK-like"/>
    <property type="match status" value="1"/>
</dbReference>
<keyword evidence="3" id="KW-0055">Arginine biosynthesis</keyword>
<dbReference type="InterPro" id="IPR036393">
    <property type="entry name" value="AceGlu_kinase-like_sf"/>
</dbReference>
<evidence type="ECO:0000313" key="11">
    <source>
        <dbReference type="EMBL" id="GAP04476.1"/>
    </source>
</evidence>
<accession>A0A3F3H1V3</accession>
<evidence type="ECO:0000256" key="5">
    <source>
        <dbReference type="ARBA" id="ARBA00022679"/>
    </source>
</evidence>
<evidence type="ECO:0000256" key="2">
    <source>
        <dbReference type="ARBA" id="ARBA00013065"/>
    </source>
</evidence>
<evidence type="ECO:0000256" key="8">
    <source>
        <dbReference type="ARBA" id="ARBA00022840"/>
    </source>
</evidence>
<organism evidence="11">
    <name type="scientific">Fructobacillus tropaeoli</name>
    <dbReference type="NCBI Taxonomy" id="709323"/>
    <lineage>
        <taxon>Bacteria</taxon>
        <taxon>Bacillati</taxon>
        <taxon>Bacillota</taxon>
        <taxon>Bacilli</taxon>
        <taxon>Lactobacillales</taxon>
        <taxon>Lactobacillaceae</taxon>
        <taxon>Fructobacillus</taxon>
    </lineage>
</organism>
<evidence type="ECO:0000256" key="7">
    <source>
        <dbReference type="ARBA" id="ARBA00022777"/>
    </source>
</evidence>
<evidence type="ECO:0000256" key="1">
    <source>
        <dbReference type="ARBA" id="ARBA00004828"/>
    </source>
</evidence>
<dbReference type="InterPro" id="IPR004662">
    <property type="entry name" value="AcgluKinase_fam"/>
</dbReference>
<dbReference type="PRINTS" id="PR00474">
    <property type="entry name" value="GLU5KINASE"/>
</dbReference>
<dbReference type="EC" id="2.7.2.8" evidence="2"/>
<dbReference type="NCBIfam" id="TIGR00761">
    <property type="entry name" value="argB"/>
    <property type="match status" value="1"/>
</dbReference>
<dbReference type="STRING" id="709323.GCA_001047135_01028"/>
<keyword evidence="8" id="KW-0067">ATP-binding</keyword>
<dbReference type="Pfam" id="PF00696">
    <property type="entry name" value="AA_kinase"/>
    <property type="match status" value="1"/>
</dbReference>
<dbReference type="GO" id="GO:0005737">
    <property type="term" value="C:cytoplasm"/>
    <property type="evidence" value="ECO:0007669"/>
    <property type="project" value="InterPro"/>
</dbReference>
<proteinExistence type="predicted"/>
<dbReference type="PANTHER" id="PTHR23342:SF0">
    <property type="entry name" value="N-ACETYLGLUTAMATE SYNTHASE, MITOCHONDRIAL"/>
    <property type="match status" value="1"/>
</dbReference>
<evidence type="ECO:0000256" key="9">
    <source>
        <dbReference type="ARBA" id="ARBA00048141"/>
    </source>
</evidence>
<keyword evidence="7 11" id="KW-0418">Kinase</keyword>
<evidence type="ECO:0000256" key="3">
    <source>
        <dbReference type="ARBA" id="ARBA00022571"/>
    </source>
</evidence>
<dbReference type="Proteomes" id="UP000064514">
    <property type="component" value="Unassembled WGS sequence"/>
</dbReference>
<evidence type="ECO:0000256" key="6">
    <source>
        <dbReference type="ARBA" id="ARBA00022741"/>
    </source>
</evidence>
<dbReference type="PIRSF" id="PIRSF000728">
    <property type="entry name" value="NAGK"/>
    <property type="match status" value="1"/>
</dbReference>
<dbReference type="EMBL" id="DF968082">
    <property type="protein sequence ID" value="GAP04476.1"/>
    <property type="molecule type" value="Genomic_DNA"/>
</dbReference>
<keyword evidence="4" id="KW-0028">Amino-acid biosynthesis</keyword>
<dbReference type="SUPFAM" id="SSF53633">
    <property type="entry name" value="Carbamate kinase-like"/>
    <property type="match status" value="1"/>
</dbReference>
<dbReference type="Gene3D" id="3.40.1160.10">
    <property type="entry name" value="Acetylglutamate kinase-like"/>
    <property type="match status" value="1"/>
</dbReference>
<protein>
    <recommendedName>
        <fullName evidence="2">acetylglutamate kinase</fullName>
        <ecNumber evidence="2">2.7.2.8</ecNumber>
    </recommendedName>
</protein>